<comment type="caution">
    <text evidence="2">The sequence shown here is derived from an EMBL/GenBank/DDBJ whole genome shotgun (WGS) entry which is preliminary data.</text>
</comment>
<dbReference type="Proteomes" id="UP000298216">
    <property type="component" value="Unassembled WGS sequence"/>
</dbReference>
<proteinExistence type="predicted"/>
<reference evidence="2 3" key="1">
    <citation type="submission" date="2019-03" db="EMBL/GenBank/DDBJ databases">
        <title>Draft genome of Brevundimonas sp. a heavy metal resistant soil bacteria.</title>
        <authorList>
            <person name="Soto J."/>
        </authorList>
    </citation>
    <scope>NUCLEOTIDE SEQUENCE [LARGE SCALE GENOMIC DNA]</scope>
    <source>
        <strain evidence="2 3">B-10</strain>
    </source>
</reference>
<dbReference type="EMBL" id="SPVH01000002">
    <property type="protein sequence ID" value="TFW14136.1"/>
    <property type="molecule type" value="Genomic_DNA"/>
</dbReference>
<evidence type="ECO:0000313" key="3">
    <source>
        <dbReference type="Proteomes" id="UP000298216"/>
    </source>
</evidence>
<gene>
    <name evidence="2" type="ORF">EGY25_02710</name>
</gene>
<dbReference type="RefSeq" id="WP_135193526.1">
    <property type="nucleotide sequence ID" value="NZ_SPVH01000002.1"/>
</dbReference>
<organism evidence="2 3">
    <name type="scientific">Brevundimonas intermedia</name>
    <dbReference type="NCBI Taxonomy" id="74315"/>
    <lineage>
        <taxon>Bacteria</taxon>
        <taxon>Pseudomonadati</taxon>
        <taxon>Pseudomonadota</taxon>
        <taxon>Alphaproteobacteria</taxon>
        <taxon>Caulobacterales</taxon>
        <taxon>Caulobacteraceae</taxon>
        <taxon>Brevundimonas</taxon>
    </lineage>
</organism>
<feature type="transmembrane region" description="Helical" evidence="1">
    <location>
        <begin position="117"/>
        <end position="141"/>
    </location>
</feature>
<name>A0A4Y9S258_9CAUL</name>
<protein>
    <submittedName>
        <fullName evidence="2">Uncharacterized protein</fullName>
    </submittedName>
</protein>
<evidence type="ECO:0000256" key="1">
    <source>
        <dbReference type="SAM" id="Phobius"/>
    </source>
</evidence>
<feature type="transmembrane region" description="Helical" evidence="1">
    <location>
        <begin position="47"/>
        <end position="70"/>
    </location>
</feature>
<feature type="transmembrane region" description="Helical" evidence="1">
    <location>
        <begin position="82"/>
        <end position="102"/>
    </location>
</feature>
<evidence type="ECO:0000313" key="2">
    <source>
        <dbReference type="EMBL" id="TFW14136.1"/>
    </source>
</evidence>
<keyword evidence="1" id="KW-0812">Transmembrane</keyword>
<sequence length="146" mass="15438">MKHLERTEYTQDQKTVISIAAALAAVSLTAKVDTPLWPSSLGAPPPLGLVVLLIGLTLAMIHYNGVWWRGLDETTRHAHRKAWWIGGNLGVFAGAVALVALLNNGVTLTEPLLHGPAAWAATGFLCLLGGQAVGYGLALLLNRRAG</sequence>
<keyword evidence="1" id="KW-1133">Transmembrane helix</keyword>
<accession>A0A4Y9S258</accession>
<keyword evidence="1" id="KW-0472">Membrane</keyword>
<dbReference type="AlphaFoldDB" id="A0A4Y9S258"/>
<keyword evidence="3" id="KW-1185">Reference proteome</keyword>